<evidence type="ECO:0000256" key="5">
    <source>
        <dbReference type="ARBA" id="ARBA00022777"/>
    </source>
</evidence>
<keyword evidence="4" id="KW-0808">Transferase</keyword>
<dbReference type="SUPFAM" id="SSF56112">
    <property type="entry name" value="Protein kinase-like (PK-like)"/>
    <property type="match status" value="1"/>
</dbReference>
<feature type="compositionally biased region" description="Polar residues" evidence="7">
    <location>
        <begin position="230"/>
        <end position="244"/>
    </location>
</feature>
<evidence type="ECO:0000256" key="2">
    <source>
        <dbReference type="ARBA" id="ARBA00004123"/>
    </source>
</evidence>
<dbReference type="PROSITE" id="PS50290">
    <property type="entry name" value="PI3_4_KINASE_3"/>
    <property type="match status" value="1"/>
</dbReference>
<dbReference type="InterPro" id="IPR015433">
    <property type="entry name" value="PI3/4_kinase"/>
</dbReference>
<name>A0A6A5Z2I6_9PLEO</name>
<dbReference type="Pfam" id="PF11522">
    <property type="entry name" value="Pik1"/>
    <property type="match status" value="1"/>
</dbReference>
<evidence type="ECO:0000256" key="6">
    <source>
        <dbReference type="ARBA" id="ARBA00023242"/>
    </source>
</evidence>
<dbReference type="SMART" id="SM00146">
    <property type="entry name" value="PI3Kc"/>
    <property type="match status" value="1"/>
</dbReference>
<dbReference type="InterPro" id="IPR018936">
    <property type="entry name" value="PI3/4_kinase_CS"/>
</dbReference>
<sequence>MAAETAPRSRHRATLLLPHSRSTLLRSSSNELCHLFPPLLRPNDPSQMSWSLLERFIESDHFNHDPSLTVAYLSRYADHVGIHYVLCSKLRHFAYEEIEFFLPQLCHLLISVDNESMALEEFIIDLCEESVNGALLTFWLFQTYLHDLASAPNSNAFKTCRRIYNKVQRIVFGSAEPQRRERIKENILPVTVLSSLVLASIAAPFLPRHAGPLAIAQARKPRPAEDIISDNVQTQKVQRSNTVAGGSPRIRRMKSSQGHSDPEDNRTSKSPSLRGADLQGAIESRKKSARPTSTSRNASAQHRPSLLAISTEARLSSSSLPDFRSPGTSPIPTPPMTALPSGLVPKVDHHTHRKHSHTPRPLTPNALSRSQKVRLLRSNYFRTETQFLSALEDISNRLVIVPKPARLSALRAELALITQDLPAEVDIPVIYPATLSDGVASHSQHHRVVRINPAEATSLNSAERVPYLLMVEVLREDFNFDPETEQNQQLLERLMLEKGTSKRRLFDITNAEHLAHDRTPPNGTDSVFEPMSGDLGSTSLIKNLDDDDLASGLSRVTVTAPIVNGKVTAPRSSSGANTMSSVMTSSTPRTSDSVISRSNSPAPRKMTIPMSRGTQSADQPDFSALATHMRTAAQMLAQLEASGSKRPKTEVAAIKAKIIASMQSLEEQNFTSEDSTPTFDSIMATSDPTAVTAEPEEIEASLAVATNSGAGAARMENDMKTGGMQRKGDRDDPSAATFGEDWTAKKERIRRSSPYGHMRNWDLISVIVKTGADLRQEAFACQLIQICTKIWEELEVPVWTKRMRILVTGESSGLIETISNGVSLHSLKRSLTLASIAAGTNPRKRIATLKDHFVKTFGDPETESYAAGVDAFTRSLAAYSIICYVLQLKDRHNGNLLIDNQGHIIHIDFGFMLSNSPGSMGFEAAPFKLTQEYVDVLGGLNSPAYLNFIALCKQAFQALRKEAERLIMLVDMMGRQSKMPCFAAGAAGVTNSLRARMMLHLSREEAEGFVEELVGKSVGSYYTRLYDTFQYRTQGIY</sequence>
<dbReference type="GO" id="GO:0005737">
    <property type="term" value="C:cytoplasm"/>
    <property type="evidence" value="ECO:0007669"/>
    <property type="project" value="TreeGrafter"/>
</dbReference>
<dbReference type="Pfam" id="PF00454">
    <property type="entry name" value="PI3_PI4_kinase"/>
    <property type="match status" value="1"/>
</dbReference>
<evidence type="ECO:0000256" key="3">
    <source>
        <dbReference type="ARBA" id="ARBA00012169"/>
    </source>
</evidence>
<organism evidence="9 10">
    <name type="scientific">Lophiotrema nucula</name>
    <dbReference type="NCBI Taxonomy" id="690887"/>
    <lineage>
        <taxon>Eukaryota</taxon>
        <taxon>Fungi</taxon>
        <taxon>Dikarya</taxon>
        <taxon>Ascomycota</taxon>
        <taxon>Pezizomycotina</taxon>
        <taxon>Dothideomycetes</taxon>
        <taxon>Pleosporomycetidae</taxon>
        <taxon>Pleosporales</taxon>
        <taxon>Lophiotremataceae</taxon>
        <taxon>Lophiotrema</taxon>
    </lineage>
</organism>
<dbReference type="FunFam" id="1.10.1070.11:FF:000016">
    <property type="entry name" value="PIK1p Phosphatidylinositol 4-kinase"/>
    <property type="match status" value="1"/>
</dbReference>
<feature type="region of interest" description="Disordered" evidence="7">
    <location>
        <begin position="706"/>
        <end position="739"/>
    </location>
</feature>
<feature type="region of interest" description="Disordered" evidence="7">
    <location>
        <begin position="228"/>
        <end position="365"/>
    </location>
</feature>
<dbReference type="EMBL" id="ML977330">
    <property type="protein sequence ID" value="KAF2112608.1"/>
    <property type="molecule type" value="Genomic_DNA"/>
</dbReference>
<dbReference type="InterPro" id="IPR011009">
    <property type="entry name" value="Kinase-like_dom_sf"/>
</dbReference>
<evidence type="ECO:0000313" key="9">
    <source>
        <dbReference type="EMBL" id="KAF2112608.1"/>
    </source>
</evidence>
<dbReference type="InterPro" id="IPR036940">
    <property type="entry name" value="PI3/4_kinase_cat_sf"/>
</dbReference>
<dbReference type="GO" id="GO:0046854">
    <property type="term" value="P:phosphatidylinositol phosphate biosynthetic process"/>
    <property type="evidence" value="ECO:0007669"/>
    <property type="project" value="InterPro"/>
</dbReference>
<comment type="catalytic activity">
    <reaction evidence="1">
        <text>a 1,2-diacyl-sn-glycero-3-phospho-(1D-myo-inositol) + ATP = a 1,2-diacyl-sn-glycero-3-phospho-(1D-myo-inositol 4-phosphate) + ADP + H(+)</text>
        <dbReference type="Rhea" id="RHEA:19877"/>
        <dbReference type="ChEBI" id="CHEBI:15378"/>
        <dbReference type="ChEBI" id="CHEBI:30616"/>
        <dbReference type="ChEBI" id="CHEBI:57880"/>
        <dbReference type="ChEBI" id="CHEBI:58178"/>
        <dbReference type="ChEBI" id="CHEBI:456216"/>
        <dbReference type="EC" id="2.7.1.67"/>
    </reaction>
</comment>
<evidence type="ECO:0000259" key="8">
    <source>
        <dbReference type="PROSITE" id="PS50290"/>
    </source>
</evidence>
<feature type="compositionally biased region" description="Polar residues" evidence="7">
    <location>
        <begin position="570"/>
        <end position="601"/>
    </location>
</feature>
<dbReference type="OrthoDB" id="10264149at2759"/>
<dbReference type="PROSITE" id="PS00916">
    <property type="entry name" value="PI3_4_KINASE_2"/>
    <property type="match status" value="1"/>
</dbReference>
<accession>A0A6A5Z2I6</accession>
<dbReference type="InterPro" id="IPR057754">
    <property type="entry name" value="PI4-kinase_beta/PIK1_cat"/>
</dbReference>
<evidence type="ECO:0000313" key="10">
    <source>
        <dbReference type="Proteomes" id="UP000799770"/>
    </source>
</evidence>
<feature type="compositionally biased region" description="Basic residues" evidence="7">
    <location>
        <begin position="349"/>
        <end position="358"/>
    </location>
</feature>
<dbReference type="PANTHER" id="PTHR10048:SF22">
    <property type="entry name" value="PHOSPHATIDYLINOSITOL 4-KINASE BETA"/>
    <property type="match status" value="1"/>
</dbReference>
<evidence type="ECO:0000256" key="1">
    <source>
        <dbReference type="ARBA" id="ARBA00001686"/>
    </source>
</evidence>
<evidence type="ECO:0000256" key="7">
    <source>
        <dbReference type="SAM" id="MobiDB-lite"/>
    </source>
</evidence>
<dbReference type="PROSITE" id="PS00915">
    <property type="entry name" value="PI3_4_KINASE_1"/>
    <property type="match status" value="1"/>
</dbReference>
<feature type="domain" description="PI3K/PI4K catalytic" evidence="8">
    <location>
        <begin position="743"/>
        <end position="1022"/>
    </location>
</feature>
<feature type="compositionally biased region" description="Polar residues" evidence="7">
    <location>
        <begin position="290"/>
        <end position="302"/>
    </location>
</feature>
<dbReference type="GO" id="GO:0005634">
    <property type="term" value="C:nucleus"/>
    <property type="evidence" value="ECO:0007669"/>
    <property type="project" value="UniProtKB-SubCell"/>
</dbReference>
<dbReference type="GO" id="GO:0048015">
    <property type="term" value="P:phosphatidylinositol-mediated signaling"/>
    <property type="evidence" value="ECO:0007669"/>
    <property type="project" value="TreeGrafter"/>
</dbReference>
<comment type="subcellular location">
    <subcellularLocation>
        <location evidence="2">Nucleus</location>
    </subcellularLocation>
</comment>
<dbReference type="InterPro" id="IPR000403">
    <property type="entry name" value="PI3/4_kinase_cat_dom"/>
</dbReference>
<dbReference type="Gene3D" id="3.30.1010.10">
    <property type="entry name" value="Phosphatidylinositol 3-kinase Catalytic Subunit, Chain A, domain 4"/>
    <property type="match status" value="1"/>
</dbReference>
<dbReference type="SUPFAM" id="SSF48371">
    <property type="entry name" value="ARM repeat"/>
    <property type="match status" value="1"/>
</dbReference>
<gene>
    <name evidence="9" type="ORF">BDV96DRAFT_580007</name>
</gene>
<proteinExistence type="predicted"/>
<keyword evidence="5 9" id="KW-0418">Kinase</keyword>
<keyword evidence="10" id="KW-1185">Reference proteome</keyword>
<dbReference type="InterPro" id="IPR021601">
    <property type="entry name" value="Phosphatidylino_kinase_fungi"/>
</dbReference>
<dbReference type="GO" id="GO:0016020">
    <property type="term" value="C:membrane"/>
    <property type="evidence" value="ECO:0007669"/>
    <property type="project" value="TreeGrafter"/>
</dbReference>
<dbReference type="Gene3D" id="6.10.140.1260">
    <property type="match status" value="1"/>
</dbReference>
<dbReference type="AlphaFoldDB" id="A0A6A5Z2I6"/>
<dbReference type="Proteomes" id="UP000799770">
    <property type="component" value="Unassembled WGS sequence"/>
</dbReference>
<keyword evidence="6" id="KW-0539">Nucleus</keyword>
<dbReference type="Gene3D" id="1.10.1070.11">
    <property type="entry name" value="Phosphatidylinositol 3-/4-kinase, catalytic domain"/>
    <property type="match status" value="1"/>
</dbReference>
<dbReference type="PANTHER" id="PTHR10048">
    <property type="entry name" value="PHOSPHATIDYLINOSITOL KINASE"/>
    <property type="match status" value="1"/>
</dbReference>
<feature type="compositionally biased region" description="Polar residues" evidence="7">
    <location>
        <begin position="313"/>
        <end position="328"/>
    </location>
</feature>
<protein>
    <recommendedName>
        <fullName evidence="3">1-phosphatidylinositol 4-kinase</fullName>
        <ecNumber evidence="3">2.7.1.67</ecNumber>
    </recommendedName>
</protein>
<dbReference type="GO" id="GO:0004430">
    <property type="term" value="F:1-phosphatidylinositol 4-kinase activity"/>
    <property type="evidence" value="ECO:0007669"/>
    <property type="project" value="UniProtKB-EC"/>
</dbReference>
<dbReference type="Pfam" id="PF21245">
    <property type="entry name" value="PI4KB-PIK1_PIK"/>
    <property type="match status" value="1"/>
</dbReference>
<evidence type="ECO:0000256" key="4">
    <source>
        <dbReference type="ARBA" id="ARBA00022679"/>
    </source>
</evidence>
<feature type="region of interest" description="Disordered" evidence="7">
    <location>
        <begin position="569"/>
        <end position="617"/>
    </location>
</feature>
<dbReference type="EC" id="2.7.1.67" evidence="3"/>
<dbReference type="CDD" id="cd05168">
    <property type="entry name" value="PI4Kc_III_beta"/>
    <property type="match status" value="1"/>
</dbReference>
<dbReference type="InterPro" id="IPR016024">
    <property type="entry name" value="ARM-type_fold"/>
</dbReference>
<dbReference type="InterPro" id="IPR049160">
    <property type="entry name" value="PI4KB-PIK1_PIK"/>
</dbReference>
<reference evidence="9" key="1">
    <citation type="journal article" date="2020" name="Stud. Mycol.">
        <title>101 Dothideomycetes genomes: a test case for predicting lifestyles and emergence of pathogens.</title>
        <authorList>
            <person name="Haridas S."/>
            <person name="Albert R."/>
            <person name="Binder M."/>
            <person name="Bloem J."/>
            <person name="Labutti K."/>
            <person name="Salamov A."/>
            <person name="Andreopoulos B."/>
            <person name="Baker S."/>
            <person name="Barry K."/>
            <person name="Bills G."/>
            <person name="Bluhm B."/>
            <person name="Cannon C."/>
            <person name="Castanera R."/>
            <person name="Culley D."/>
            <person name="Daum C."/>
            <person name="Ezra D."/>
            <person name="Gonzalez J."/>
            <person name="Henrissat B."/>
            <person name="Kuo A."/>
            <person name="Liang C."/>
            <person name="Lipzen A."/>
            <person name="Lutzoni F."/>
            <person name="Magnuson J."/>
            <person name="Mondo S."/>
            <person name="Nolan M."/>
            <person name="Ohm R."/>
            <person name="Pangilinan J."/>
            <person name="Park H.-J."/>
            <person name="Ramirez L."/>
            <person name="Alfaro M."/>
            <person name="Sun H."/>
            <person name="Tritt A."/>
            <person name="Yoshinaga Y."/>
            <person name="Zwiers L.-H."/>
            <person name="Turgeon B."/>
            <person name="Goodwin S."/>
            <person name="Spatafora J."/>
            <person name="Crous P."/>
            <person name="Grigoriev I."/>
        </authorList>
    </citation>
    <scope>NUCLEOTIDE SEQUENCE</scope>
    <source>
        <strain evidence="9">CBS 627.86</strain>
    </source>
</reference>
<dbReference type="FunFam" id="3.30.1010.10:FF:000021">
    <property type="entry name" value="Phosphatidylinositol 4-kinase"/>
    <property type="match status" value="1"/>
</dbReference>